<reference evidence="1" key="2">
    <citation type="journal article" date="2015" name="Data Brief">
        <title>Shoot transcriptome of the giant reed, Arundo donax.</title>
        <authorList>
            <person name="Barrero R.A."/>
            <person name="Guerrero F.D."/>
            <person name="Moolhuijzen P."/>
            <person name="Goolsby J.A."/>
            <person name="Tidwell J."/>
            <person name="Bellgard S.E."/>
            <person name="Bellgard M.I."/>
        </authorList>
    </citation>
    <scope>NUCLEOTIDE SEQUENCE</scope>
    <source>
        <tissue evidence="1">Shoot tissue taken approximately 20 cm above the soil surface</tissue>
    </source>
</reference>
<proteinExistence type="predicted"/>
<dbReference type="EMBL" id="GBRH01181585">
    <property type="protein sequence ID" value="JAE16311.1"/>
    <property type="molecule type" value="Transcribed_RNA"/>
</dbReference>
<reference evidence="1" key="1">
    <citation type="submission" date="2014-09" db="EMBL/GenBank/DDBJ databases">
        <authorList>
            <person name="Magalhaes I.L.F."/>
            <person name="Oliveira U."/>
            <person name="Santos F.R."/>
            <person name="Vidigal T.H.D.A."/>
            <person name="Brescovit A.D."/>
            <person name="Santos A.J."/>
        </authorList>
    </citation>
    <scope>NUCLEOTIDE SEQUENCE</scope>
    <source>
        <tissue evidence="1">Shoot tissue taken approximately 20 cm above the soil surface</tissue>
    </source>
</reference>
<organism evidence="1">
    <name type="scientific">Arundo donax</name>
    <name type="common">Giant reed</name>
    <name type="synonym">Donax arundinaceus</name>
    <dbReference type="NCBI Taxonomy" id="35708"/>
    <lineage>
        <taxon>Eukaryota</taxon>
        <taxon>Viridiplantae</taxon>
        <taxon>Streptophyta</taxon>
        <taxon>Embryophyta</taxon>
        <taxon>Tracheophyta</taxon>
        <taxon>Spermatophyta</taxon>
        <taxon>Magnoliopsida</taxon>
        <taxon>Liliopsida</taxon>
        <taxon>Poales</taxon>
        <taxon>Poaceae</taxon>
        <taxon>PACMAD clade</taxon>
        <taxon>Arundinoideae</taxon>
        <taxon>Arundineae</taxon>
        <taxon>Arundo</taxon>
    </lineage>
</organism>
<dbReference type="AlphaFoldDB" id="A0A0A9G196"/>
<sequence>MLCWSLELLVVLGDGWLISCVGKDFLFEY</sequence>
<protein>
    <submittedName>
        <fullName evidence="1">Uncharacterized protein</fullName>
    </submittedName>
</protein>
<evidence type="ECO:0000313" key="1">
    <source>
        <dbReference type="EMBL" id="JAE16311.1"/>
    </source>
</evidence>
<name>A0A0A9G196_ARUDO</name>
<accession>A0A0A9G196</accession>